<comment type="subcellular location">
    <subcellularLocation>
        <location evidence="1">Cell membrane</location>
        <topology evidence="1">Multi-pass membrane protein</topology>
    </subcellularLocation>
</comment>
<dbReference type="Pfam" id="PF07690">
    <property type="entry name" value="MFS_1"/>
    <property type="match status" value="1"/>
</dbReference>
<accession>A0A0P4RCG2</accession>
<evidence type="ECO:0000256" key="6">
    <source>
        <dbReference type="SAM" id="Phobius"/>
    </source>
</evidence>
<feature type="transmembrane region" description="Helical" evidence="6">
    <location>
        <begin position="167"/>
        <end position="184"/>
    </location>
</feature>
<dbReference type="Proteomes" id="UP000048965">
    <property type="component" value="Unassembled WGS sequence"/>
</dbReference>
<dbReference type="Gene3D" id="1.20.1250.20">
    <property type="entry name" value="MFS general substrate transporter like domains"/>
    <property type="match status" value="1"/>
</dbReference>
<evidence type="ECO:0000256" key="3">
    <source>
        <dbReference type="ARBA" id="ARBA00022692"/>
    </source>
</evidence>
<dbReference type="InterPro" id="IPR036259">
    <property type="entry name" value="MFS_trans_sf"/>
</dbReference>
<evidence type="ECO:0000256" key="2">
    <source>
        <dbReference type="ARBA" id="ARBA00022475"/>
    </source>
</evidence>
<dbReference type="PROSITE" id="PS50850">
    <property type="entry name" value="MFS"/>
    <property type="match status" value="1"/>
</dbReference>
<feature type="transmembrane region" description="Helical" evidence="6">
    <location>
        <begin position="96"/>
        <end position="117"/>
    </location>
</feature>
<dbReference type="OrthoDB" id="4544213at2"/>
<keyword evidence="9" id="KW-1185">Reference proteome</keyword>
<protein>
    <submittedName>
        <fullName evidence="8">Putative major facilitator superfamily transporter</fullName>
    </submittedName>
</protein>
<dbReference type="GO" id="GO:0005886">
    <property type="term" value="C:plasma membrane"/>
    <property type="evidence" value="ECO:0007669"/>
    <property type="project" value="UniProtKB-SubCell"/>
</dbReference>
<keyword evidence="4 6" id="KW-1133">Transmembrane helix</keyword>
<evidence type="ECO:0000256" key="5">
    <source>
        <dbReference type="ARBA" id="ARBA00023136"/>
    </source>
</evidence>
<keyword evidence="2" id="KW-1003">Cell membrane</keyword>
<dbReference type="PANTHER" id="PTHR23513">
    <property type="entry name" value="INTEGRAL MEMBRANE EFFLUX PROTEIN-RELATED"/>
    <property type="match status" value="1"/>
</dbReference>
<dbReference type="RefSeq" id="WP_052719079.1">
    <property type="nucleotide sequence ID" value="NZ_BBNO01000008.1"/>
</dbReference>
<dbReference type="InterPro" id="IPR020846">
    <property type="entry name" value="MFS_dom"/>
</dbReference>
<dbReference type="CDD" id="cd06173">
    <property type="entry name" value="MFS_MefA_like"/>
    <property type="match status" value="1"/>
</dbReference>
<comment type="caution">
    <text evidence="8">The sequence shown here is derived from an EMBL/GenBank/DDBJ whole genome shotgun (WGS) entry which is preliminary data.</text>
</comment>
<gene>
    <name evidence="8" type="ORF">TPA0598_08_01930</name>
</gene>
<dbReference type="SUPFAM" id="SSF103473">
    <property type="entry name" value="MFS general substrate transporter"/>
    <property type="match status" value="1"/>
</dbReference>
<evidence type="ECO:0000313" key="8">
    <source>
        <dbReference type="EMBL" id="GAO11282.1"/>
    </source>
</evidence>
<evidence type="ECO:0000256" key="4">
    <source>
        <dbReference type="ARBA" id="ARBA00022989"/>
    </source>
</evidence>
<dbReference type="AlphaFoldDB" id="A0A0P4RCG2"/>
<evidence type="ECO:0000313" key="9">
    <source>
        <dbReference type="Proteomes" id="UP000048965"/>
    </source>
</evidence>
<feature type="transmembrane region" description="Helical" evidence="6">
    <location>
        <begin position="361"/>
        <end position="384"/>
    </location>
</feature>
<feature type="domain" description="Major facilitator superfamily (MFS) profile" evidence="7">
    <location>
        <begin position="30"/>
        <end position="412"/>
    </location>
</feature>
<reference evidence="8 9" key="2">
    <citation type="journal article" date="2015" name="Stand. Genomic Sci.">
        <title>Draft genome sequence of marine-derived Streptomyces sp. TP-A0598, a producer of anti-MRSA antibiotic lydicamycins.</title>
        <authorList>
            <person name="Komaki H."/>
            <person name="Ichikawa N."/>
            <person name="Hosoyama A."/>
            <person name="Fujita N."/>
            <person name="Igarashi Y."/>
        </authorList>
    </citation>
    <scope>NUCLEOTIDE SEQUENCE [LARGE SCALE GENOMIC DNA]</scope>
    <source>
        <strain evidence="8 9">NBRC 110027</strain>
    </source>
</reference>
<dbReference type="PANTHER" id="PTHR23513:SF6">
    <property type="entry name" value="MAJOR FACILITATOR SUPERFAMILY ASSOCIATED DOMAIN-CONTAINING PROTEIN"/>
    <property type="match status" value="1"/>
</dbReference>
<evidence type="ECO:0000256" key="1">
    <source>
        <dbReference type="ARBA" id="ARBA00004651"/>
    </source>
</evidence>
<feature type="transmembrane region" description="Helical" evidence="6">
    <location>
        <begin position="190"/>
        <end position="207"/>
    </location>
</feature>
<name>A0A0P4RCG2_9ACTN</name>
<sequence length="431" mass="44834">MTLDDTGGGAKTLGAETVPEAKPSLLRNRSFQALWSSEVFAGLGEHSAAIAYPLLILASSGSAAFAGAVGSAQLLANGLMSFWGGILADRVDRKRLILCCNVVRALLLGLFAVLLFMGPVNVFVTFGIAMVSASCFGLSMPAGMAIAKQLVRPDQVTQATAQNQIRLYGAIMAGPSIGGALYGAARALPFLGACVSFVTSTFLMLFVRRTPRTASAALDKKELLGGLRYLIRDPVLRPVTIATTFSNMAFNPTGISLAVAATGKARGASESFIGLTMSVAGSGALIGALLAGTVIKYARPSVIFIAGYWIGPVMAVLLMTVPGVLPLGMLVACVYIRGPLIQGAYQTYIANCVPDELQGRVIGAMLFVTTIISPVGVLAIGSIFDAWGPVWVFATIAAIAAMGSLPALGRSIRTLTSLEEIPQRQTAKDVL</sequence>
<dbReference type="EMBL" id="BBNO01000008">
    <property type="protein sequence ID" value="GAO11282.1"/>
    <property type="molecule type" value="Genomic_DNA"/>
</dbReference>
<feature type="transmembrane region" description="Helical" evidence="6">
    <location>
        <begin position="307"/>
        <end position="336"/>
    </location>
</feature>
<reference evidence="9" key="1">
    <citation type="submission" date="2014-09" db="EMBL/GenBank/DDBJ databases">
        <title>Whole genome shotgun sequence of Streptomyces sp. NBRC 110027.</title>
        <authorList>
            <person name="Komaki H."/>
            <person name="Ichikawa N."/>
            <person name="Katano-Makiyama Y."/>
            <person name="Hosoyama A."/>
            <person name="Hashimoto M."/>
            <person name="Uohara A."/>
            <person name="Kitahashi Y."/>
            <person name="Ohji S."/>
            <person name="Kimura A."/>
            <person name="Yamazoe A."/>
            <person name="Igarashi Y."/>
            <person name="Fujita N."/>
        </authorList>
    </citation>
    <scope>NUCLEOTIDE SEQUENCE [LARGE SCALE GENOMIC DNA]</scope>
    <source>
        <strain evidence="9">NBRC 110027</strain>
    </source>
</reference>
<organism evidence="8 9">
    <name type="scientific">Streptomyces lydicamycinicus</name>
    <dbReference type="NCBI Taxonomy" id="1546107"/>
    <lineage>
        <taxon>Bacteria</taxon>
        <taxon>Bacillati</taxon>
        <taxon>Actinomycetota</taxon>
        <taxon>Actinomycetes</taxon>
        <taxon>Kitasatosporales</taxon>
        <taxon>Streptomycetaceae</taxon>
        <taxon>Streptomyces</taxon>
    </lineage>
</organism>
<evidence type="ECO:0000259" key="7">
    <source>
        <dbReference type="PROSITE" id="PS50850"/>
    </source>
</evidence>
<feature type="transmembrane region" description="Helical" evidence="6">
    <location>
        <begin position="50"/>
        <end position="75"/>
    </location>
</feature>
<keyword evidence="5 6" id="KW-0472">Membrane</keyword>
<feature type="transmembrane region" description="Helical" evidence="6">
    <location>
        <begin position="272"/>
        <end position="295"/>
    </location>
</feature>
<feature type="transmembrane region" description="Helical" evidence="6">
    <location>
        <begin position="123"/>
        <end position="146"/>
    </location>
</feature>
<feature type="transmembrane region" description="Helical" evidence="6">
    <location>
        <begin position="390"/>
        <end position="408"/>
    </location>
</feature>
<dbReference type="GO" id="GO:0022857">
    <property type="term" value="F:transmembrane transporter activity"/>
    <property type="evidence" value="ECO:0007669"/>
    <property type="project" value="InterPro"/>
</dbReference>
<dbReference type="InterPro" id="IPR011701">
    <property type="entry name" value="MFS"/>
</dbReference>
<proteinExistence type="predicted"/>
<keyword evidence="3 6" id="KW-0812">Transmembrane</keyword>